<keyword evidence="5" id="KW-0998">Cell outer membrane</keyword>
<dbReference type="InterPro" id="IPR033985">
    <property type="entry name" value="SusD-like_N"/>
</dbReference>
<accession>A0A9D9EUV7</accession>
<dbReference type="EMBL" id="JADIMI010000079">
    <property type="protein sequence ID" value="MBO8452857.1"/>
    <property type="molecule type" value="Genomic_DNA"/>
</dbReference>
<protein>
    <submittedName>
        <fullName evidence="8">RagB/SusD family nutrient uptake outer membrane protein</fullName>
    </submittedName>
</protein>
<dbReference type="GO" id="GO:0009279">
    <property type="term" value="C:cell outer membrane"/>
    <property type="evidence" value="ECO:0007669"/>
    <property type="project" value="UniProtKB-SubCell"/>
</dbReference>
<evidence type="ECO:0000313" key="8">
    <source>
        <dbReference type="EMBL" id="MBO8452857.1"/>
    </source>
</evidence>
<dbReference type="Pfam" id="PF07980">
    <property type="entry name" value="SusD_RagB"/>
    <property type="match status" value="1"/>
</dbReference>
<dbReference type="Proteomes" id="UP000823661">
    <property type="component" value="Unassembled WGS sequence"/>
</dbReference>
<keyword evidence="3" id="KW-0732">Signal</keyword>
<feature type="domain" description="SusD-like N-terminal" evidence="7">
    <location>
        <begin position="27"/>
        <end position="222"/>
    </location>
</feature>
<comment type="subcellular location">
    <subcellularLocation>
        <location evidence="1">Cell outer membrane</location>
    </subcellularLocation>
</comment>
<gene>
    <name evidence="8" type="ORF">IAC06_08285</name>
</gene>
<evidence type="ECO:0000256" key="3">
    <source>
        <dbReference type="ARBA" id="ARBA00022729"/>
    </source>
</evidence>
<evidence type="ECO:0000256" key="2">
    <source>
        <dbReference type="ARBA" id="ARBA00006275"/>
    </source>
</evidence>
<dbReference type="InterPro" id="IPR012944">
    <property type="entry name" value="SusD_RagB_dom"/>
</dbReference>
<dbReference type="AlphaFoldDB" id="A0A9D9EUV7"/>
<reference evidence="8" key="2">
    <citation type="journal article" date="2021" name="PeerJ">
        <title>Extensive microbial diversity within the chicken gut microbiome revealed by metagenomics and culture.</title>
        <authorList>
            <person name="Gilroy R."/>
            <person name="Ravi A."/>
            <person name="Getino M."/>
            <person name="Pursley I."/>
            <person name="Horton D.L."/>
            <person name="Alikhan N.F."/>
            <person name="Baker D."/>
            <person name="Gharbi K."/>
            <person name="Hall N."/>
            <person name="Watson M."/>
            <person name="Adriaenssens E.M."/>
            <person name="Foster-Nyarko E."/>
            <person name="Jarju S."/>
            <person name="Secka A."/>
            <person name="Antonio M."/>
            <person name="Oren A."/>
            <person name="Chaudhuri R.R."/>
            <person name="La Ragione R."/>
            <person name="Hildebrand F."/>
            <person name="Pallen M.J."/>
        </authorList>
    </citation>
    <scope>NUCLEOTIDE SEQUENCE</scope>
    <source>
        <strain evidence="8">B1-20833</strain>
    </source>
</reference>
<evidence type="ECO:0000256" key="1">
    <source>
        <dbReference type="ARBA" id="ARBA00004442"/>
    </source>
</evidence>
<evidence type="ECO:0000256" key="5">
    <source>
        <dbReference type="ARBA" id="ARBA00023237"/>
    </source>
</evidence>
<dbReference type="SUPFAM" id="SSF48452">
    <property type="entry name" value="TPR-like"/>
    <property type="match status" value="1"/>
</dbReference>
<proteinExistence type="inferred from homology"/>
<comment type="caution">
    <text evidence="8">The sequence shown here is derived from an EMBL/GenBank/DDBJ whole genome shotgun (WGS) entry which is preliminary data.</text>
</comment>
<dbReference type="Pfam" id="PF14322">
    <property type="entry name" value="SusD-like_3"/>
    <property type="match status" value="1"/>
</dbReference>
<evidence type="ECO:0000256" key="4">
    <source>
        <dbReference type="ARBA" id="ARBA00023136"/>
    </source>
</evidence>
<sequence>MALLPFAGCNVLDISPTDRFGSDIVWSTRESVDQYVIGFYAFLRESADVNTSITNYAGDLALFSDAYSDIVKSGSWDQYGHSFNRALLEVSFFTSTDAGPLACWSGDNGCYNKIRRHNEFLRDAPDHIDDFGEEFINSRMAEVRFIRAFAYYRLIRVYGGVVLRTELDGPEQNDKPRATEEESWRQVIDDLEYAAEYLPETPVQSGRLSKAAAYAMLSRVGLYYGRLNPEGWQIAIDAANECAKYSALSTGDGGYANVFADASNRENIFVINYSSGEIYHRADQYFRPSGDAAVYGATITSSFFPTSELVDSYEMADGSEFSWNVHGSDPYSWREPRFYATILYNGAEWEDREIQTYEGGTDGIIDFPHNTGAAGTTITGYYMKKWLTENNTDWITNGSTHFYIMLRYGEVLLNKAEALAQQNWAENGTEALQCLNDVRARVGLPARSAASSDEFMEFLRHERMVELAGEGFRYWDLRRWRIAEEVIQDNPAHGCWITKDEGTGELSYRQVEVDGGKQRVFLERYYAFSIPEVERSNNALLGENNTGW</sequence>
<keyword evidence="4" id="KW-0472">Membrane</keyword>
<evidence type="ECO:0000259" key="7">
    <source>
        <dbReference type="Pfam" id="PF14322"/>
    </source>
</evidence>
<dbReference type="Gene3D" id="1.25.40.390">
    <property type="match status" value="1"/>
</dbReference>
<feature type="domain" description="RagB/SusD" evidence="6">
    <location>
        <begin position="266"/>
        <end position="548"/>
    </location>
</feature>
<reference evidence="8" key="1">
    <citation type="submission" date="2020-10" db="EMBL/GenBank/DDBJ databases">
        <authorList>
            <person name="Gilroy R."/>
        </authorList>
    </citation>
    <scope>NUCLEOTIDE SEQUENCE</scope>
    <source>
        <strain evidence="8">B1-20833</strain>
    </source>
</reference>
<dbReference type="InterPro" id="IPR011990">
    <property type="entry name" value="TPR-like_helical_dom_sf"/>
</dbReference>
<comment type="similarity">
    <text evidence="2">Belongs to the SusD family.</text>
</comment>
<name>A0A9D9EUV7_9BACT</name>
<organism evidence="8 9">
    <name type="scientific">Candidatus Cryptobacteroides intestinavium</name>
    <dbReference type="NCBI Taxonomy" id="2840766"/>
    <lineage>
        <taxon>Bacteria</taxon>
        <taxon>Pseudomonadati</taxon>
        <taxon>Bacteroidota</taxon>
        <taxon>Bacteroidia</taxon>
        <taxon>Bacteroidales</taxon>
        <taxon>Candidatus Cryptobacteroides</taxon>
    </lineage>
</organism>
<evidence type="ECO:0000313" key="9">
    <source>
        <dbReference type="Proteomes" id="UP000823661"/>
    </source>
</evidence>
<evidence type="ECO:0000259" key="6">
    <source>
        <dbReference type="Pfam" id="PF07980"/>
    </source>
</evidence>